<evidence type="ECO:0000313" key="3">
    <source>
        <dbReference type="Proteomes" id="UP001206925"/>
    </source>
</evidence>
<feature type="compositionally biased region" description="Basic and acidic residues" evidence="1">
    <location>
        <begin position="125"/>
        <end position="134"/>
    </location>
</feature>
<sequence>FYINPTALCLYKPSPQPPITTSSKHPPPPRRSQPPSLTSSSQMAVLGRFRGVRRRAGQLTTVRNPLSLHRLLQLMTKKEKQERPNPKLQTKFRDAVKMLGLCVVGLQSMERVVTASPDTSCEGPMQERECDVGSKAHKRTMAPKRVSQIRPGDHPTEPLEFRVLRRWIRYAKKILIDVIARQAFNGEAGNIQFGLQCDSLLMWSRLKGYRKQSKWLQHRQGSGTTLCSKCMLTDYYIYAAKYVLHDAPAATRGGLILVRHY</sequence>
<keyword evidence="3" id="KW-1185">Reference proteome</keyword>
<name>A0AAD5BKZ2_AMBAR</name>
<organism evidence="2 3">
    <name type="scientific">Ambrosia artemisiifolia</name>
    <name type="common">Common ragweed</name>
    <dbReference type="NCBI Taxonomy" id="4212"/>
    <lineage>
        <taxon>Eukaryota</taxon>
        <taxon>Viridiplantae</taxon>
        <taxon>Streptophyta</taxon>
        <taxon>Embryophyta</taxon>
        <taxon>Tracheophyta</taxon>
        <taxon>Spermatophyta</taxon>
        <taxon>Magnoliopsida</taxon>
        <taxon>eudicotyledons</taxon>
        <taxon>Gunneridae</taxon>
        <taxon>Pentapetalae</taxon>
        <taxon>asterids</taxon>
        <taxon>campanulids</taxon>
        <taxon>Asterales</taxon>
        <taxon>Asteraceae</taxon>
        <taxon>Asteroideae</taxon>
        <taxon>Heliantheae alliance</taxon>
        <taxon>Heliantheae</taxon>
        <taxon>Ambrosia</taxon>
    </lineage>
</organism>
<feature type="region of interest" description="Disordered" evidence="1">
    <location>
        <begin position="13"/>
        <end position="43"/>
    </location>
</feature>
<evidence type="ECO:0000313" key="2">
    <source>
        <dbReference type="EMBL" id="KAI7724979.1"/>
    </source>
</evidence>
<feature type="region of interest" description="Disordered" evidence="1">
    <location>
        <begin position="116"/>
        <end position="152"/>
    </location>
</feature>
<protein>
    <submittedName>
        <fullName evidence="2">Uncharacterized protein</fullName>
    </submittedName>
</protein>
<proteinExistence type="predicted"/>
<evidence type="ECO:0000256" key="1">
    <source>
        <dbReference type="SAM" id="MobiDB-lite"/>
    </source>
</evidence>
<feature type="non-terminal residue" evidence="2">
    <location>
        <position position="1"/>
    </location>
</feature>
<dbReference type="AlphaFoldDB" id="A0AAD5BKZ2"/>
<dbReference type="EMBL" id="JAMZMK010012109">
    <property type="protein sequence ID" value="KAI7724979.1"/>
    <property type="molecule type" value="Genomic_DNA"/>
</dbReference>
<gene>
    <name evidence="2" type="ORF">M8C21_010368</name>
</gene>
<comment type="caution">
    <text evidence="2">The sequence shown here is derived from an EMBL/GenBank/DDBJ whole genome shotgun (WGS) entry which is preliminary data.</text>
</comment>
<accession>A0AAD5BKZ2</accession>
<dbReference type="Proteomes" id="UP001206925">
    <property type="component" value="Unassembled WGS sequence"/>
</dbReference>
<reference evidence="2" key="1">
    <citation type="submission" date="2022-06" db="EMBL/GenBank/DDBJ databases">
        <title>Uncovering the hologenomic basis of an extraordinary plant invasion.</title>
        <authorList>
            <person name="Bieker V.C."/>
            <person name="Martin M.D."/>
            <person name="Gilbert T."/>
            <person name="Hodgins K."/>
            <person name="Battlay P."/>
            <person name="Petersen B."/>
            <person name="Wilson J."/>
        </authorList>
    </citation>
    <scope>NUCLEOTIDE SEQUENCE</scope>
    <source>
        <strain evidence="2">AA19_3_7</strain>
        <tissue evidence="2">Leaf</tissue>
    </source>
</reference>